<evidence type="ECO:0000256" key="1">
    <source>
        <dbReference type="SAM" id="MobiDB-lite"/>
    </source>
</evidence>
<feature type="compositionally biased region" description="Low complexity" evidence="1">
    <location>
        <begin position="89"/>
        <end position="107"/>
    </location>
</feature>
<dbReference type="AlphaFoldDB" id="A0AAN6YJ03"/>
<evidence type="ECO:0008006" key="4">
    <source>
        <dbReference type="Google" id="ProtNLM"/>
    </source>
</evidence>
<evidence type="ECO:0000313" key="2">
    <source>
        <dbReference type="EMBL" id="KAK4220189.1"/>
    </source>
</evidence>
<name>A0AAN6YJ03_9PEZI</name>
<feature type="region of interest" description="Disordered" evidence="1">
    <location>
        <begin position="1"/>
        <end position="22"/>
    </location>
</feature>
<feature type="compositionally biased region" description="Basic and acidic residues" evidence="1">
    <location>
        <begin position="67"/>
        <end position="77"/>
    </location>
</feature>
<dbReference type="EMBL" id="MU858045">
    <property type="protein sequence ID" value="KAK4220189.1"/>
    <property type="molecule type" value="Genomic_DNA"/>
</dbReference>
<reference evidence="2" key="2">
    <citation type="submission" date="2023-05" db="EMBL/GenBank/DDBJ databases">
        <authorList>
            <consortium name="Lawrence Berkeley National Laboratory"/>
            <person name="Steindorff A."/>
            <person name="Hensen N."/>
            <person name="Bonometti L."/>
            <person name="Westerberg I."/>
            <person name="Brannstrom I.O."/>
            <person name="Guillou S."/>
            <person name="Cros-Aarteil S."/>
            <person name="Calhoun S."/>
            <person name="Haridas S."/>
            <person name="Kuo A."/>
            <person name="Mondo S."/>
            <person name="Pangilinan J."/>
            <person name="Riley R."/>
            <person name="Labutti K."/>
            <person name="Andreopoulos B."/>
            <person name="Lipzen A."/>
            <person name="Chen C."/>
            <person name="Yanf M."/>
            <person name="Daum C."/>
            <person name="Ng V."/>
            <person name="Clum A."/>
            <person name="Ohm R."/>
            <person name="Martin F."/>
            <person name="Silar P."/>
            <person name="Natvig D."/>
            <person name="Lalanne C."/>
            <person name="Gautier V."/>
            <person name="Ament-Velasquez S.L."/>
            <person name="Kruys A."/>
            <person name="Hutchinson M.I."/>
            <person name="Powell A.J."/>
            <person name="Barry K."/>
            <person name="Miller A.N."/>
            <person name="Grigoriev I.V."/>
            <person name="Debuchy R."/>
            <person name="Gladieux P."/>
            <person name="Thoren M.H."/>
            <person name="Johannesson H."/>
        </authorList>
    </citation>
    <scope>NUCLEOTIDE SEQUENCE</scope>
    <source>
        <strain evidence="2">PSN293</strain>
    </source>
</reference>
<reference evidence="2" key="1">
    <citation type="journal article" date="2023" name="Mol. Phylogenet. Evol.">
        <title>Genome-scale phylogeny and comparative genomics of the fungal order Sordariales.</title>
        <authorList>
            <person name="Hensen N."/>
            <person name="Bonometti L."/>
            <person name="Westerberg I."/>
            <person name="Brannstrom I.O."/>
            <person name="Guillou S."/>
            <person name="Cros-Aarteil S."/>
            <person name="Calhoun S."/>
            <person name="Haridas S."/>
            <person name="Kuo A."/>
            <person name="Mondo S."/>
            <person name="Pangilinan J."/>
            <person name="Riley R."/>
            <person name="LaButti K."/>
            <person name="Andreopoulos B."/>
            <person name="Lipzen A."/>
            <person name="Chen C."/>
            <person name="Yan M."/>
            <person name="Daum C."/>
            <person name="Ng V."/>
            <person name="Clum A."/>
            <person name="Steindorff A."/>
            <person name="Ohm R.A."/>
            <person name="Martin F."/>
            <person name="Silar P."/>
            <person name="Natvig D.O."/>
            <person name="Lalanne C."/>
            <person name="Gautier V."/>
            <person name="Ament-Velasquez S.L."/>
            <person name="Kruys A."/>
            <person name="Hutchinson M.I."/>
            <person name="Powell A.J."/>
            <person name="Barry K."/>
            <person name="Miller A.N."/>
            <person name="Grigoriev I.V."/>
            <person name="Debuchy R."/>
            <person name="Gladieux P."/>
            <person name="Hiltunen Thoren M."/>
            <person name="Johannesson H."/>
        </authorList>
    </citation>
    <scope>NUCLEOTIDE SEQUENCE</scope>
    <source>
        <strain evidence="2">PSN293</strain>
    </source>
</reference>
<feature type="region of interest" description="Disordered" evidence="1">
    <location>
        <begin position="54"/>
        <end position="77"/>
    </location>
</feature>
<proteinExistence type="predicted"/>
<accession>A0AAN6YJ03</accession>
<feature type="region of interest" description="Disordered" evidence="1">
    <location>
        <begin position="89"/>
        <end position="113"/>
    </location>
</feature>
<gene>
    <name evidence="2" type="ORF">QBC37DRAFT_3455</name>
</gene>
<comment type="caution">
    <text evidence="2">The sequence shown here is derived from an EMBL/GenBank/DDBJ whole genome shotgun (WGS) entry which is preliminary data.</text>
</comment>
<evidence type="ECO:0000313" key="3">
    <source>
        <dbReference type="Proteomes" id="UP001301769"/>
    </source>
</evidence>
<sequence length="224" mass="24942">MTKIRPAFEDADIPAKPQLHTRKHHHAYNGARGLPIFTCVKPLSTTISILLSTSTSPSSTATSEEEQAAKEANRDTHGKHDMELINAPHSQASSSPASSTPVSTEFTESTESEESAEALYQVKLYYPQNRACTIYRSWDDFILLRRGLDSTRYKSLPESDDDDNGAVICAESHSHDSTCLHQFLKYVMERCSTSEAEPAVEYFLRRRMDDCDGGGSGSDFVDIW</sequence>
<protein>
    <recommendedName>
        <fullName evidence="4">PX domain-containing protein</fullName>
    </recommendedName>
</protein>
<dbReference type="Proteomes" id="UP001301769">
    <property type="component" value="Unassembled WGS sequence"/>
</dbReference>
<organism evidence="2 3">
    <name type="scientific">Rhypophila decipiens</name>
    <dbReference type="NCBI Taxonomy" id="261697"/>
    <lineage>
        <taxon>Eukaryota</taxon>
        <taxon>Fungi</taxon>
        <taxon>Dikarya</taxon>
        <taxon>Ascomycota</taxon>
        <taxon>Pezizomycotina</taxon>
        <taxon>Sordariomycetes</taxon>
        <taxon>Sordariomycetidae</taxon>
        <taxon>Sordariales</taxon>
        <taxon>Naviculisporaceae</taxon>
        <taxon>Rhypophila</taxon>
    </lineage>
</organism>
<keyword evidence="3" id="KW-1185">Reference proteome</keyword>